<accession>A0A9E7FX75</accession>
<dbReference type="GO" id="GO:0005854">
    <property type="term" value="C:nascent polypeptide-associated complex"/>
    <property type="evidence" value="ECO:0007669"/>
    <property type="project" value="InterPro"/>
</dbReference>
<feature type="compositionally biased region" description="Acidic residues" evidence="1">
    <location>
        <begin position="82"/>
        <end position="95"/>
    </location>
</feature>
<evidence type="ECO:0000313" key="3">
    <source>
        <dbReference type="Proteomes" id="UP001055439"/>
    </source>
</evidence>
<sequence length="161" mass="17975">MIKPDKIPAYNPRSLYPKPSCERSESRGSEDARPGPVVHGEEEQLLSAQEKQEEEQQLQEQEQGERKENDAPIVEDVKEGDSDNEDDDDDDDGGTEEAKIEDLSSQLQTQAAQQFRIPDFSNMMAKVDVSSSATTGEDEEEVDESGLEPRDIDLVMTGWCV</sequence>
<reference evidence="2" key="1">
    <citation type="submission" date="2022-05" db="EMBL/GenBank/DDBJ databases">
        <title>The Musa troglodytarum L. genome provides insights into the mechanism of non-climacteric behaviour and enrichment of carotenoids.</title>
        <authorList>
            <person name="Wang J."/>
        </authorList>
    </citation>
    <scope>NUCLEOTIDE SEQUENCE</scope>
    <source>
        <tissue evidence="2">Leaf</tissue>
    </source>
</reference>
<feature type="compositionally biased region" description="Acidic residues" evidence="1">
    <location>
        <begin position="136"/>
        <end position="146"/>
    </location>
</feature>
<name>A0A9E7FX75_9LILI</name>
<feature type="region of interest" description="Disordered" evidence="1">
    <location>
        <begin position="127"/>
        <end position="161"/>
    </location>
</feature>
<protein>
    <submittedName>
        <fullName evidence="2">NAC domain</fullName>
    </submittedName>
</protein>
<evidence type="ECO:0000313" key="2">
    <source>
        <dbReference type="EMBL" id="URE04064.1"/>
    </source>
</evidence>
<keyword evidence="3" id="KW-1185">Reference proteome</keyword>
<proteinExistence type="predicted"/>
<feature type="compositionally biased region" description="Basic and acidic residues" evidence="1">
    <location>
        <begin position="63"/>
        <end position="81"/>
    </location>
</feature>
<dbReference type="Proteomes" id="UP001055439">
    <property type="component" value="Chromosome 5"/>
</dbReference>
<gene>
    <name evidence="2" type="ORF">MUK42_02265</name>
</gene>
<dbReference type="EMBL" id="CP097507">
    <property type="protein sequence ID" value="URE04064.1"/>
    <property type="molecule type" value="Genomic_DNA"/>
</dbReference>
<feature type="region of interest" description="Disordered" evidence="1">
    <location>
        <begin position="1"/>
        <end position="111"/>
    </location>
</feature>
<evidence type="ECO:0000256" key="1">
    <source>
        <dbReference type="SAM" id="MobiDB-lite"/>
    </source>
</evidence>
<organism evidence="2 3">
    <name type="scientific">Musa troglodytarum</name>
    <name type="common">fe'i banana</name>
    <dbReference type="NCBI Taxonomy" id="320322"/>
    <lineage>
        <taxon>Eukaryota</taxon>
        <taxon>Viridiplantae</taxon>
        <taxon>Streptophyta</taxon>
        <taxon>Embryophyta</taxon>
        <taxon>Tracheophyta</taxon>
        <taxon>Spermatophyta</taxon>
        <taxon>Magnoliopsida</taxon>
        <taxon>Liliopsida</taxon>
        <taxon>Zingiberales</taxon>
        <taxon>Musaceae</taxon>
        <taxon>Musa</taxon>
    </lineage>
</organism>
<dbReference type="InterPro" id="IPR016641">
    <property type="entry name" value="EGD2/NACA0like"/>
</dbReference>
<dbReference type="AlphaFoldDB" id="A0A9E7FX75"/>
<dbReference type="PANTHER" id="PTHR21713">
    <property type="entry name" value="NASCENT POLYPEPTIDE ASSOCIATED COMPLEX ALPHA SUBUNIT-RELATED"/>
    <property type="match status" value="1"/>
</dbReference>
<feature type="compositionally biased region" description="Basic and acidic residues" evidence="1">
    <location>
        <begin position="20"/>
        <end position="33"/>
    </location>
</feature>